<dbReference type="Proteomes" id="UP000075243">
    <property type="component" value="Chromosome 11"/>
</dbReference>
<dbReference type="GO" id="GO:0006952">
    <property type="term" value="P:defense response"/>
    <property type="evidence" value="ECO:0007669"/>
    <property type="project" value="UniProtKB-KW"/>
</dbReference>
<evidence type="ECO:0000313" key="7">
    <source>
        <dbReference type="EMBL" id="KYP55323.1"/>
    </source>
</evidence>
<evidence type="ECO:0000256" key="1">
    <source>
        <dbReference type="ARBA" id="ARBA00022614"/>
    </source>
</evidence>
<dbReference type="InterPro" id="IPR044974">
    <property type="entry name" value="Disease_R_plants"/>
</dbReference>
<dbReference type="Gene3D" id="1.10.8.430">
    <property type="entry name" value="Helical domain of apoptotic protease-activating factors"/>
    <property type="match status" value="1"/>
</dbReference>
<evidence type="ECO:0000256" key="4">
    <source>
        <dbReference type="ARBA" id="ARBA00023027"/>
    </source>
</evidence>
<dbReference type="InterPro" id="IPR058192">
    <property type="entry name" value="WHD_ROQ1-like"/>
</dbReference>
<dbReference type="InterPro" id="IPR002182">
    <property type="entry name" value="NB-ARC"/>
</dbReference>
<dbReference type="SMART" id="SM00255">
    <property type="entry name" value="TIR"/>
    <property type="match status" value="1"/>
</dbReference>
<dbReference type="InterPro" id="IPR042197">
    <property type="entry name" value="Apaf_helical"/>
</dbReference>
<dbReference type="GO" id="GO:0007165">
    <property type="term" value="P:signal transduction"/>
    <property type="evidence" value="ECO:0007669"/>
    <property type="project" value="InterPro"/>
</dbReference>
<dbReference type="InterPro" id="IPR011713">
    <property type="entry name" value="Leu-rich_rpt_3"/>
</dbReference>
<dbReference type="Pfam" id="PF23286">
    <property type="entry name" value="LRR_13"/>
    <property type="match status" value="1"/>
</dbReference>
<dbReference type="InterPro" id="IPR027417">
    <property type="entry name" value="P-loop_NTPase"/>
</dbReference>
<dbReference type="PROSITE" id="PS50104">
    <property type="entry name" value="TIR"/>
    <property type="match status" value="1"/>
</dbReference>
<dbReference type="FunFam" id="3.40.50.10140:FF:000007">
    <property type="entry name" value="Disease resistance protein (TIR-NBS-LRR class)"/>
    <property type="match status" value="1"/>
</dbReference>
<evidence type="ECO:0000313" key="8">
    <source>
        <dbReference type="Proteomes" id="UP000075243"/>
    </source>
</evidence>
<feature type="signal peptide" evidence="5">
    <location>
        <begin position="1"/>
        <end position="27"/>
    </location>
</feature>
<keyword evidence="5" id="KW-0732">Signal</keyword>
<evidence type="ECO:0000256" key="3">
    <source>
        <dbReference type="ARBA" id="ARBA00022821"/>
    </source>
</evidence>
<dbReference type="PANTHER" id="PTHR11017:SF263">
    <property type="entry name" value="ADP-RIBOSYL CYCLASE_CYCLIC ADP-RIBOSE HYDROLASE"/>
    <property type="match status" value="1"/>
</dbReference>
<dbReference type="SUPFAM" id="SSF46785">
    <property type="entry name" value="Winged helix' DNA-binding domain"/>
    <property type="match status" value="1"/>
</dbReference>
<dbReference type="Gene3D" id="3.40.50.300">
    <property type="entry name" value="P-loop containing nucleotide triphosphate hydrolases"/>
    <property type="match status" value="1"/>
</dbReference>
<keyword evidence="1" id="KW-0433">Leucine-rich repeat</keyword>
<keyword evidence="4" id="KW-0520">NAD</keyword>
<dbReference type="GO" id="GO:0043531">
    <property type="term" value="F:ADP binding"/>
    <property type="evidence" value="ECO:0007669"/>
    <property type="project" value="InterPro"/>
</dbReference>
<dbReference type="SUPFAM" id="SSF52058">
    <property type="entry name" value="L domain-like"/>
    <property type="match status" value="3"/>
</dbReference>
<dbReference type="InterPro" id="IPR000157">
    <property type="entry name" value="TIR_dom"/>
</dbReference>
<sequence>MSYFFISCSFLCVLFLFVSWLFPKLKGVEEQPKSDNSTPQVKYDVFVSFRGEDIRHGFLSHLIDTFQRKKINAFVDDKLERGDEIWPSLVRAIEGSFISLIIFSQDYASSHWCLEELVTILECREKHGQIVIPVFYHVEPTHVRHQLGSYKNAFAEHGRKYKTKVQSWRHALNKSADLSGIESSKFQNDAELLKAIVDLVLLRLGKHVVNLKGLVGIDTKVADVESLICKPKEPKDIRLIGIWGMGGIGKTTLAEELFNKLRFDCEYDGCYFLANEREQSSKHDIIFLKERIFSELLGNAVKIDTPNSLPNDVVWRIGRMKVLIVLDDVNESDHLEKLLGTLDNFGSGSRIIVTTRDEQVLNANKADDIYQLREFSFNKALELFNLNAFNQSDHQREYDDLSKRVVDYANGIPLVLKVLAHLLRGKNREVWESELDKLKKMPLTKVYDVMKLSYDDLDRKEQQIFLDLACFFLRSGIQVDVGYLKSLLKDGESDNSVVAGLEKLKDKALITFSEDNFVDMHDSLQEMACEIVRRESIEVPRSRSRLWDPDDIYEALKNDKGTEAIRSIQIQLPTIEEQKLSPHIFAKMSRLRFLEIYVEYNHDCFNEHNILAEGLQYLAAELRLLYWWCYPLKSLPDNFSIEKLVILRLRNGKIEKLWDGVKNLVNLEELDLSDSEMLRELPDLSKATNLEALILSRCSMLTSVHPSVFSLRKLETLDLQDCMSLAILTSDSTLCNLSYLDLGFCNNLTQFSLISENMKGLRVQDTKVKEFPSSFGLQTKLEWLILAGNDIERLPSSIKNLTHLEILNVNFCSSLQSLPELPQFLKALCANNCKSLQTLPELPQFLETLDAKYCSQLQTLPELPPFLKSLNAQSCSLLQTLPELPPFLKDLNVGTCKSLQNLPELPPFLETLNANFCTSLQTLPELPLFLKTLNVDYCTSLQILPKLPSFFKTLLVDHCTSLQILPELPLSLATLTAQFCTSLQNLPKLPPSLEYLNTQSCTSLQTLPELPRSLKTLNFTQCKSFLTLPKLPPSLQTLNAQSCTSLQTLPELPSPLKTLNAQYCTSLQTLPELPSSLQTLNAQSCTSLQTLPDLPSSLKTLNVQSCTSLQNLPKLPLSLETLDVNCCTSLQTLPELSKFLKTLNAQECKSLKTLPELPQPLETLDVKRCTSLQNLTMLPSFVKTLNVQECESLQTLPNLPSSLKTLDAKCCTSLQALPKLPPSLETLDVKCCTSLKTLPELPQSLKTLNVEECETLENLPELPLSIETINAKSCISLQTLWELPMFLKTLNVQECKSLQTLPELPLFLETLNVMYCNSLQTLPELPPFLKTLNAKLCESLQTLPKLPHFLETLDIEFCTSLQTLPEFPPFLKIVYARDCGSLKTVLCSPSTTVQELKETWKHVILWNCLNVGEYSLVAIGLNAQINMMKFANQHLSSANLIDVKNYDDYCNHRSYQAVYAYPGSSVPEWLEYKTTKDYIIVDLSSIAPSSSSLGFIFCFVLGKYYDETFIDRLDVNITISDGEGEGEKDSVRMYIDYWGMGIELDHVCIMYDQRCSGFLNTRAKNQTRFKIEVTLWAKFLYPETYDDALPQQVLKGFGVSPISTSTYNSFIQQMELNCGSYHPRYFLHVVYDKIFDLELRTMCKIIVL</sequence>
<feature type="chain" id="PRO_5007588560" evidence="5">
    <location>
        <begin position="28"/>
        <end position="1648"/>
    </location>
</feature>
<dbReference type="SUPFAM" id="SSF52540">
    <property type="entry name" value="P-loop containing nucleoside triphosphate hydrolases"/>
    <property type="match status" value="1"/>
</dbReference>
<proteinExistence type="predicted"/>
<evidence type="ECO:0000256" key="5">
    <source>
        <dbReference type="SAM" id="SignalP"/>
    </source>
</evidence>
<organism evidence="7 8">
    <name type="scientific">Cajanus cajan</name>
    <name type="common">Pigeon pea</name>
    <name type="synonym">Cajanus indicus</name>
    <dbReference type="NCBI Taxonomy" id="3821"/>
    <lineage>
        <taxon>Eukaryota</taxon>
        <taxon>Viridiplantae</taxon>
        <taxon>Streptophyta</taxon>
        <taxon>Embryophyta</taxon>
        <taxon>Tracheophyta</taxon>
        <taxon>Spermatophyta</taxon>
        <taxon>Magnoliopsida</taxon>
        <taxon>eudicotyledons</taxon>
        <taxon>Gunneridae</taxon>
        <taxon>Pentapetalae</taxon>
        <taxon>rosids</taxon>
        <taxon>fabids</taxon>
        <taxon>Fabales</taxon>
        <taxon>Fabaceae</taxon>
        <taxon>Papilionoideae</taxon>
        <taxon>50 kb inversion clade</taxon>
        <taxon>NPAAA clade</taxon>
        <taxon>indigoferoid/millettioid clade</taxon>
        <taxon>Phaseoleae</taxon>
        <taxon>Cajanus</taxon>
    </lineage>
</organism>
<dbReference type="Gene3D" id="3.80.10.10">
    <property type="entry name" value="Ribonuclease Inhibitor"/>
    <property type="match status" value="5"/>
</dbReference>
<dbReference type="OMA" id="SEDNCIS"/>
<keyword evidence="3" id="KW-0611">Plant defense</keyword>
<dbReference type="InterPro" id="IPR035897">
    <property type="entry name" value="Toll_tir_struct_dom_sf"/>
</dbReference>
<evidence type="ECO:0000259" key="6">
    <source>
        <dbReference type="PROSITE" id="PS50104"/>
    </source>
</evidence>
<protein>
    <submittedName>
        <fullName evidence="7">TMV resistance protein N</fullName>
    </submittedName>
</protein>
<dbReference type="PANTHER" id="PTHR11017">
    <property type="entry name" value="LEUCINE-RICH REPEAT-CONTAINING PROTEIN"/>
    <property type="match status" value="1"/>
</dbReference>
<keyword evidence="2" id="KW-0677">Repeat</keyword>
<dbReference type="SUPFAM" id="SSF52200">
    <property type="entry name" value="Toll/Interleukin receptor TIR domain"/>
    <property type="match status" value="1"/>
</dbReference>
<accession>A0A151SKM4</accession>
<dbReference type="InterPro" id="IPR058546">
    <property type="entry name" value="RPS4B/Roq1-like_LRR"/>
</dbReference>
<dbReference type="Gene3D" id="3.40.50.10140">
    <property type="entry name" value="Toll/interleukin-1 receptor homology (TIR) domain"/>
    <property type="match status" value="1"/>
</dbReference>
<dbReference type="SMART" id="SM00364">
    <property type="entry name" value="LRR_BAC"/>
    <property type="match status" value="26"/>
</dbReference>
<dbReference type="InterPro" id="IPR036390">
    <property type="entry name" value="WH_DNA-bd_sf"/>
</dbReference>
<dbReference type="Pfam" id="PF23282">
    <property type="entry name" value="WHD_ROQ1"/>
    <property type="match status" value="1"/>
</dbReference>
<keyword evidence="8" id="KW-1185">Reference proteome</keyword>
<name>A0A151SKM4_CAJCA</name>
<dbReference type="InterPro" id="IPR032675">
    <property type="entry name" value="LRR_dom_sf"/>
</dbReference>
<reference evidence="7 8" key="1">
    <citation type="journal article" date="2012" name="Nat. Biotechnol.">
        <title>Draft genome sequence of pigeonpea (Cajanus cajan), an orphan legume crop of resource-poor farmers.</title>
        <authorList>
            <person name="Varshney R.K."/>
            <person name="Chen W."/>
            <person name="Li Y."/>
            <person name="Bharti A.K."/>
            <person name="Saxena R.K."/>
            <person name="Schlueter J.A."/>
            <person name="Donoghue M.T."/>
            <person name="Azam S."/>
            <person name="Fan G."/>
            <person name="Whaley A.M."/>
            <person name="Farmer A.D."/>
            <person name="Sheridan J."/>
            <person name="Iwata A."/>
            <person name="Tuteja R."/>
            <person name="Penmetsa R.V."/>
            <person name="Wu W."/>
            <person name="Upadhyaya H.D."/>
            <person name="Yang S.P."/>
            <person name="Shah T."/>
            <person name="Saxena K.B."/>
            <person name="Michael T."/>
            <person name="McCombie W.R."/>
            <person name="Yang B."/>
            <person name="Zhang G."/>
            <person name="Yang H."/>
            <person name="Wang J."/>
            <person name="Spillane C."/>
            <person name="Cook D.R."/>
            <person name="May G.D."/>
            <person name="Xu X."/>
            <person name="Jackson S.A."/>
        </authorList>
    </citation>
    <scope>NUCLEOTIDE SEQUENCE [LARGE SCALE GENOMIC DNA]</scope>
    <source>
        <strain evidence="8">cv. Asha</strain>
    </source>
</reference>
<gene>
    <name evidence="7" type="ORF">KK1_001534</name>
</gene>
<dbReference type="EMBL" id="CM003613">
    <property type="protein sequence ID" value="KYP55323.1"/>
    <property type="molecule type" value="Genomic_DNA"/>
</dbReference>
<dbReference type="Pfam" id="PF01582">
    <property type="entry name" value="TIR"/>
    <property type="match status" value="1"/>
</dbReference>
<dbReference type="Gramene" id="C.cajan_01496.t">
    <property type="protein sequence ID" value="C.cajan_01496.t"/>
    <property type="gene ID" value="C.cajan_01496"/>
</dbReference>
<evidence type="ECO:0000256" key="2">
    <source>
        <dbReference type="ARBA" id="ARBA00022737"/>
    </source>
</evidence>
<dbReference type="PRINTS" id="PR00364">
    <property type="entry name" value="DISEASERSIST"/>
</dbReference>
<dbReference type="Pfam" id="PF07725">
    <property type="entry name" value="LRR_3"/>
    <property type="match status" value="1"/>
</dbReference>
<feature type="domain" description="TIR" evidence="6">
    <location>
        <begin position="41"/>
        <end position="204"/>
    </location>
</feature>
<dbReference type="Pfam" id="PF00931">
    <property type="entry name" value="NB-ARC"/>
    <property type="match status" value="1"/>
</dbReference>